<comment type="caution">
    <text evidence="1">The sequence shown here is derived from an EMBL/GenBank/DDBJ whole genome shotgun (WGS) entry which is preliminary data.</text>
</comment>
<evidence type="ECO:0000313" key="1">
    <source>
        <dbReference type="EMBL" id="KAJ8666669.1"/>
    </source>
</evidence>
<sequence>MESTHAIVSQGRSTPPATKPTHSSTQVTNMSSLHPQNEAPLQTGMPKKSTYAKVADKMNYATKEQAIILDSIESHTISDSLLALGEVAQTIEIAAISKIYNKRVCDFMNSQDLAANLVSRRTKINARVARGGAE</sequence>
<name>A0ACC2N649_9HYME</name>
<reference evidence="1" key="1">
    <citation type="submission" date="2023-04" db="EMBL/GenBank/DDBJ databases">
        <title>A chromosome-level genome assembly of the parasitoid wasp Eretmocerus hayati.</title>
        <authorList>
            <person name="Zhong Y."/>
            <person name="Liu S."/>
            <person name="Liu Y."/>
        </authorList>
    </citation>
    <scope>NUCLEOTIDE SEQUENCE</scope>
    <source>
        <strain evidence="1">ZJU_SS_LIU_2023</strain>
    </source>
</reference>
<dbReference type="EMBL" id="CM056744">
    <property type="protein sequence ID" value="KAJ8666669.1"/>
    <property type="molecule type" value="Genomic_DNA"/>
</dbReference>
<accession>A0ACC2N649</accession>
<organism evidence="1 2">
    <name type="scientific">Eretmocerus hayati</name>
    <dbReference type="NCBI Taxonomy" id="131215"/>
    <lineage>
        <taxon>Eukaryota</taxon>
        <taxon>Metazoa</taxon>
        <taxon>Ecdysozoa</taxon>
        <taxon>Arthropoda</taxon>
        <taxon>Hexapoda</taxon>
        <taxon>Insecta</taxon>
        <taxon>Pterygota</taxon>
        <taxon>Neoptera</taxon>
        <taxon>Endopterygota</taxon>
        <taxon>Hymenoptera</taxon>
        <taxon>Apocrita</taxon>
        <taxon>Proctotrupomorpha</taxon>
        <taxon>Chalcidoidea</taxon>
        <taxon>Aphelinidae</taxon>
        <taxon>Aphelininae</taxon>
        <taxon>Eretmocerus</taxon>
    </lineage>
</organism>
<dbReference type="Proteomes" id="UP001239111">
    <property type="component" value="Chromosome 4"/>
</dbReference>
<keyword evidence="2" id="KW-1185">Reference proteome</keyword>
<gene>
    <name evidence="1" type="ORF">QAD02_008331</name>
</gene>
<protein>
    <submittedName>
        <fullName evidence="1">Uncharacterized protein</fullName>
    </submittedName>
</protein>
<proteinExistence type="predicted"/>
<evidence type="ECO:0000313" key="2">
    <source>
        <dbReference type="Proteomes" id="UP001239111"/>
    </source>
</evidence>